<organism evidence="2 3">
    <name type="scientific">Tolypothrix tenuis PCC 7101</name>
    <dbReference type="NCBI Taxonomy" id="231146"/>
    <lineage>
        <taxon>Bacteria</taxon>
        <taxon>Bacillati</taxon>
        <taxon>Cyanobacteriota</taxon>
        <taxon>Cyanophyceae</taxon>
        <taxon>Nostocales</taxon>
        <taxon>Tolypothrichaceae</taxon>
        <taxon>Tolypothrix</taxon>
    </lineage>
</organism>
<feature type="region of interest" description="Disordered" evidence="1">
    <location>
        <begin position="80"/>
        <end position="118"/>
    </location>
</feature>
<protein>
    <recommendedName>
        <fullName evidence="4">Membrane protein insertion efficiency factor YidD</fullName>
    </recommendedName>
</protein>
<dbReference type="NCBIfam" id="TIGR00278">
    <property type="entry name" value="membrane protein insertion efficiency factor YidD"/>
    <property type="match status" value="1"/>
</dbReference>
<dbReference type="InterPro" id="IPR002696">
    <property type="entry name" value="Membr_insert_effic_factor_YidD"/>
</dbReference>
<dbReference type="EMBL" id="AP018248">
    <property type="protein sequence ID" value="BAZ02320.1"/>
    <property type="molecule type" value="Genomic_DNA"/>
</dbReference>
<gene>
    <name evidence="2" type="ORF">NIES37_63320</name>
</gene>
<name>A0A1Z4N9E5_9CYAN</name>
<evidence type="ECO:0000313" key="3">
    <source>
        <dbReference type="Proteomes" id="UP000218785"/>
    </source>
</evidence>
<evidence type="ECO:0000256" key="1">
    <source>
        <dbReference type="SAM" id="MobiDB-lite"/>
    </source>
</evidence>
<proteinExistence type="predicted"/>
<reference evidence="2 3" key="1">
    <citation type="submission" date="2017-06" db="EMBL/GenBank/DDBJ databases">
        <title>Genome sequencing of cyanobaciteial culture collection at National Institute for Environmental Studies (NIES).</title>
        <authorList>
            <person name="Hirose Y."/>
            <person name="Shimura Y."/>
            <person name="Fujisawa T."/>
            <person name="Nakamura Y."/>
            <person name="Kawachi M."/>
        </authorList>
    </citation>
    <scope>NUCLEOTIDE SEQUENCE [LARGE SCALE GENOMIC DNA]</scope>
    <source>
        <strain evidence="2 3">NIES-37</strain>
    </source>
</reference>
<dbReference type="AlphaFoldDB" id="A0A1Z4N9E5"/>
<evidence type="ECO:0000313" key="2">
    <source>
        <dbReference type="EMBL" id="BAZ02320.1"/>
    </source>
</evidence>
<dbReference type="SMART" id="SM01234">
    <property type="entry name" value="Haemolytic"/>
    <property type="match status" value="1"/>
</dbReference>
<feature type="compositionally biased region" description="Acidic residues" evidence="1">
    <location>
        <begin position="83"/>
        <end position="95"/>
    </location>
</feature>
<keyword evidence="3" id="KW-1185">Reference proteome</keyword>
<dbReference type="KEGG" id="ttq:NIES37_63320"/>
<sequence>MEISPLDLLGRRVGVIAITGYQKHISPRKGFVCAHRVLYGGESCSQYIKRVIAEDGFAALPAKSRQRFQACKEANRILRSQAEESEPIAQEEEQEEKSPKALPGRKAQQSSSSNNTCGDTSDCANIADASCDCAELLNMTPDCSPPDCSTPDCSAADCNSLDCGSLDCSAADCSVLDCGSCGS</sequence>
<feature type="compositionally biased region" description="Polar residues" evidence="1">
    <location>
        <begin position="107"/>
        <end position="118"/>
    </location>
</feature>
<dbReference type="Proteomes" id="UP000218785">
    <property type="component" value="Chromosome"/>
</dbReference>
<dbReference type="RefSeq" id="WP_096582457.1">
    <property type="nucleotide sequence ID" value="NZ_CAWNJS010000001.1"/>
</dbReference>
<accession>A0A1Z4N9E5</accession>
<evidence type="ECO:0008006" key="4">
    <source>
        <dbReference type="Google" id="ProtNLM"/>
    </source>
</evidence>